<reference evidence="13" key="1">
    <citation type="journal article" date="2016" name="BMC Biol.">
        <title>Parallel evolution of highly conserved plastid genome architecture in red seaweeds and seed plants.</title>
        <authorList>
            <person name="Lee J."/>
            <person name="Cho C.H."/>
            <person name="Park S.I."/>
            <person name="Choi J.W."/>
            <person name="Song H.S."/>
            <person name="West J.A."/>
            <person name="Bhattacharya D."/>
            <person name="Yoon H.S."/>
        </authorList>
    </citation>
    <scope>NUCLEOTIDE SEQUENCE</scope>
</reference>
<evidence type="ECO:0000313" key="13">
    <source>
        <dbReference type="EMBL" id="AOM64603.1"/>
    </source>
</evidence>
<dbReference type="GO" id="GO:0015979">
    <property type="term" value="P:photosynthesis"/>
    <property type="evidence" value="ECO:0007669"/>
    <property type="project" value="UniProtKB-UniRule"/>
</dbReference>
<dbReference type="GO" id="GO:0009543">
    <property type="term" value="C:chloroplast thylakoid lumen"/>
    <property type="evidence" value="ECO:0007669"/>
    <property type="project" value="UniProtKB-SubCell"/>
</dbReference>
<comment type="function">
    <text evidence="1 11">Functions as an electron carrier between membrane-bound cytochrome b6-f and photosystem I in oxygenic photosynthesis.</text>
</comment>
<feature type="chain" id="PRO_5009005865" description="Cytochrome c6" evidence="11">
    <location>
        <begin position="20"/>
        <end position="109"/>
    </location>
</feature>
<dbReference type="GO" id="GO:0020037">
    <property type="term" value="F:heme binding"/>
    <property type="evidence" value="ECO:0007669"/>
    <property type="project" value="InterPro"/>
</dbReference>
<feature type="binding site" description="covalent" evidence="11">
    <location>
        <position position="38"/>
    </location>
    <ligand>
        <name>heme c</name>
        <dbReference type="ChEBI" id="CHEBI:61717"/>
    </ligand>
</feature>
<comment type="PTM">
    <text evidence="11">Binds 1 heme c group per subunit.</text>
</comment>
<dbReference type="InterPro" id="IPR023655">
    <property type="entry name" value="Cyt_C6"/>
</dbReference>
<comment type="subcellular location">
    <subcellularLocation>
        <location evidence="11">Cellular thylakoid lumen</location>
    </subcellularLocation>
    <subcellularLocation>
        <location evidence="2">Plastid</location>
        <location evidence="2">Chloroplast thylakoid lumen</location>
    </subcellularLocation>
</comment>
<dbReference type="Gene3D" id="1.10.760.10">
    <property type="entry name" value="Cytochrome c-like domain"/>
    <property type="match status" value="1"/>
</dbReference>
<feature type="binding site" description="covalent" evidence="11">
    <location>
        <position position="41"/>
    </location>
    <ligand>
        <name>heme c</name>
        <dbReference type="ChEBI" id="CHEBI:61717"/>
    </ligand>
</feature>
<keyword evidence="13" id="KW-0934">Plastid</keyword>
<dbReference type="PRINTS" id="PR00605">
    <property type="entry name" value="CYTCHROMECIC"/>
</dbReference>
<evidence type="ECO:0000259" key="12">
    <source>
        <dbReference type="PROSITE" id="PS51007"/>
    </source>
</evidence>
<feature type="binding site" description="axial binding residue" evidence="11">
    <location>
        <position position="82"/>
    </location>
    <ligand>
        <name>heme c</name>
        <dbReference type="ChEBI" id="CHEBI:61717"/>
    </ligand>
    <ligandPart>
        <name>Fe</name>
        <dbReference type="ChEBI" id="CHEBI:18248"/>
    </ligandPart>
</feature>
<keyword evidence="8 11" id="KW-0249">Electron transport</keyword>
<keyword evidence="7 11" id="KW-0479">Metal-binding</keyword>
<keyword evidence="11" id="KW-0732">Signal</keyword>
<dbReference type="Pfam" id="PF13442">
    <property type="entry name" value="Cytochrome_CBB3"/>
    <property type="match status" value="1"/>
</dbReference>
<organism evidence="13">
    <name type="scientific">Riquetophycus sp</name>
    <dbReference type="NCBI Taxonomy" id="1897556"/>
    <lineage>
        <taxon>Eukaryota</taxon>
        <taxon>Rhodophyta</taxon>
        <taxon>Florideophyceae</taxon>
        <taxon>Rhodymeniophycidae</taxon>
        <taxon>Peyssonneliales</taxon>
        <taxon>Peyssonneliaceae</taxon>
        <taxon>Riquetophycus</taxon>
    </lineage>
</organism>
<comment type="subunit">
    <text evidence="11">Monomer.</text>
</comment>
<evidence type="ECO:0000256" key="9">
    <source>
        <dbReference type="ARBA" id="ARBA00023004"/>
    </source>
</evidence>
<evidence type="ECO:0000256" key="6">
    <source>
        <dbReference type="ARBA" id="ARBA00022617"/>
    </source>
</evidence>
<evidence type="ECO:0000256" key="4">
    <source>
        <dbReference type="ARBA" id="ARBA00022448"/>
    </source>
</evidence>
<dbReference type="AlphaFoldDB" id="A0A1C9C895"/>
<dbReference type="GO" id="GO:0009055">
    <property type="term" value="F:electron transfer activity"/>
    <property type="evidence" value="ECO:0007669"/>
    <property type="project" value="UniProtKB-UniRule"/>
</dbReference>
<name>A0A1C9C895_9FLOR</name>
<keyword evidence="5 11" id="KW-0602">Photosynthesis</keyword>
<keyword evidence="9 11" id="KW-0408">Iron</keyword>
<feature type="binding site" description="axial binding residue" evidence="11">
    <location>
        <position position="42"/>
    </location>
    <ligand>
        <name>heme c</name>
        <dbReference type="ChEBI" id="CHEBI:61717"/>
    </ligand>
    <ligandPart>
        <name>Fe</name>
        <dbReference type="ChEBI" id="CHEBI:18248"/>
    </ligandPart>
</feature>
<keyword evidence="4 11" id="KW-0813">Transport</keyword>
<proteinExistence type="inferred from homology"/>
<dbReference type="PROSITE" id="PS51007">
    <property type="entry name" value="CYTC"/>
    <property type="match status" value="1"/>
</dbReference>
<geneLocation type="plastid" evidence="13"/>
<comment type="similarity">
    <text evidence="3 11">Belongs to the cytochrome c family. PetJ subfamily.</text>
</comment>
<keyword evidence="10 11" id="KW-0793">Thylakoid</keyword>
<evidence type="ECO:0000256" key="3">
    <source>
        <dbReference type="ARBA" id="ARBA00009650"/>
    </source>
</evidence>
<evidence type="ECO:0000256" key="7">
    <source>
        <dbReference type="ARBA" id="ARBA00022723"/>
    </source>
</evidence>
<evidence type="ECO:0000256" key="8">
    <source>
        <dbReference type="ARBA" id="ARBA00022982"/>
    </source>
</evidence>
<dbReference type="InterPro" id="IPR036909">
    <property type="entry name" value="Cyt_c-like_dom_sf"/>
</dbReference>
<evidence type="ECO:0000256" key="2">
    <source>
        <dbReference type="ARBA" id="ARBA00004456"/>
    </source>
</evidence>
<feature type="signal peptide" evidence="11">
    <location>
        <begin position="1"/>
        <end position="19"/>
    </location>
</feature>
<evidence type="ECO:0000256" key="1">
    <source>
        <dbReference type="ARBA" id="ARBA00002347"/>
    </source>
</evidence>
<dbReference type="SUPFAM" id="SSF46626">
    <property type="entry name" value="Cytochrome c"/>
    <property type="match status" value="1"/>
</dbReference>
<evidence type="ECO:0000256" key="11">
    <source>
        <dbReference type="HAMAP-Rule" id="MF_00594"/>
    </source>
</evidence>
<protein>
    <recommendedName>
        <fullName evidence="11">Cytochrome c6</fullName>
    </recommendedName>
    <alternativeName>
        <fullName evidence="11">Cytochrome c-553</fullName>
    </alternativeName>
    <alternativeName>
        <fullName evidence="11">Cytochrome c553</fullName>
    </alternativeName>
    <alternativeName>
        <fullName evidence="11">Soluble cytochrome f</fullName>
    </alternativeName>
</protein>
<dbReference type="InterPro" id="IPR008168">
    <property type="entry name" value="Cyt_C_IC"/>
</dbReference>
<gene>
    <name evidence="11 13" type="primary">petJ</name>
    <name evidence="13" type="ORF">Riqu_124</name>
</gene>
<feature type="domain" description="Cytochrome c" evidence="12">
    <location>
        <begin position="25"/>
        <end position="105"/>
    </location>
</feature>
<dbReference type="EMBL" id="KX284710">
    <property type="protein sequence ID" value="AOM64603.1"/>
    <property type="molecule type" value="Genomic_DNA"/>
</dbReference>
<evidence type="ECO:0000256" key="10">
    <source>
        <dbReference type="ARBA" id="ARBA00023078"/>
    </source>
</evidence>
<dbReference type="GO" id="GO:0005506">
    <property type="term" value="F:iron ion binding"/>
    <property type="evidence" value="ECO:0007669"/>
    <property type="project" value="InterPro"/>
</dbReference>
<evidence type="ECO:0000256" key="5">
    <source>
        <dbReference type="ARBA" id="ARBA00022531"/>
    </source>
</evidence>
<keyword evidence="6 11" id="KW-0349">Heme</keyword>
<sequence length="109" mass="11989" precursor="true">MRHILAFLIVLNIILITENNNFALANLEEGEQIFTANCAACHSGGNNAIMPEKTLKSDVLAENNMNSIEAITNQVRNGKNAMPPFGGRLSDEDIENVAKYVLNQSEQGW</sequence>
<dbReference type="FunFam" id="1.10.760.10:FF:000038">
    <property type="entry name" value="Cytochrome c6"/>
    <property type="match status" value="1"/>
</dbReference>
<dbReference type="PANTHER" id="PTHR34688:SF2">
    <property type="entry name" value="CYTOCHROME C6, CHLOROPLASTIC"/>
    <property type="match status" value="1"/>
</dbReference>
<dbReference type="PANTHER" id="PTHR34688">
    <property type="entry name" value="CYTOCHROME C6, CHLOROPLASTIC"/>
    <property type="match status" value="1"/>
</dbReference>
<dbReference type="InterPro" id="IPR009056">
    <property type="entry name" value="Cyt_c-like_dom"/>
</dbReference>
<dbReference type="NCBIfam" id="NF045930">
    <property type="entry name" value="Cytc6PetJCyano"/>
    <property type="match status" value="1"/>
</dbReference>
<accession>A0A1C9C895</accession>
<dbReference type="HAMAP" id="MF_00594">
    <property type="entry name" value="Cytc_PetJ"/>
    <property type="match status" value="1"/>
</dbReference>